<dbReference type="Pfam" id="PF02866">
    <property type="entry name" value="Ldh_1_C"/>
    <property type="match status" value="1"/>
</dbReference>
<dbReference type="Proteomes" id="UP000006813">
    <property type="component" value="Unassembled WGS sequence"/>
</dbReference>
<evidence type="ECO:0000259" key="1">
    <source>
        <dbReference type="Pfam" id="PF02866"/>
    </source>
</evidence>
<accession>G5AXD7</accession>
<feature type="domain" description="Lactate/malate dehydrogenase C-terminal" evidence="1">
    <location>
        <begin position="2"/>
        <end position="150"/>
    </location>
</feature>
<dbReference type="STRING" id="10181.G5AXD7"/>
<dbReference type="InParanoid" id="G5AXD7"/>
<proteinExistence type="predicted"/>
<reference evidence="2 3" key="1">
    <citation type="journal article" date="2011" name="Nature">
        <title>Genome sequencing reveals insights into physiology and longevity of the naked mole rat.</title>
        <authorList>
            <person name="Kim E.B."/>
            <person name="Fang X."/>
            <person name="Fushan A.A."/>
            <person name="Huang Z."/>
            <person name="Lobanov A.V."/>
            <person name="Han L."/>
            <person name="Marino S.M."/>
            <person name="Sun X."/>
            <person name="Turanov A.A."/>
            <person name="Yang P."/>
            <person name="Yim S.H."/>
            <person name="Zhao X."/>
            <person name="Kasaikina M.V."/>
            <person name="Stoletzki N."/>
            <person name="Peng C."/>
            <person name="Polak P."/>
            <person name="Xiong Z."/>
            <person name="Kiezun A."/>
            <person name="Zhu Y."/>
            <person name="Chen Y."/>
            <person name="Kryukov G.V."/>
            <person name="Zhang Q."/>
            <person name="Peshkin L."/>
            <person name="Yang L."/>
            <person name="Bronson R.T."/>
            <person name="Buffenstein R."/>
            <person name="Wang B."/>
            <person name="Han C."/>
            <person name="Li Q."/>
            <person name="Chen L."/>
            <person name="Zhao W."/>
            <person name="Sunyaev S.R."/>
            <person name="Park T.J."/>
            <person name="Zhang G."/>
            <person name="Wang J."/>
            <person name="Gladyshev V.N."/>
        </authorList>
    </citation>
    <scope>NUCLEOTIDE SEQUENCE [LARGE SCALE GENOMIC DNA]</scope>
</reference>
<organism evidence="2 3">
    <name type="scientific">Heterocephalus glaber</name>
    <name type="common">Naked mole rat</name>
    <dbReference type="NCBI Taxonomy" id="10181"/>
    <lineage>
        <taxon>Eukaryota</taxon>
        <taxon>Metazoa</taxon>
        <taxon>Chordata</taxon>
        <taxon>Craniata</taxon>
        <taxon>Vertebrata</taxon>
        <taxon>Euteleostomi</taxon>
        <taxon>Mammalia</taxon>
        <taxon>Eutheria</taxon>
        <taxon>Euarchontoglires</taxon>
        <taxon>Glires</taxon>
        <taxon>Rodentia</taxon>
        <taxon>Hystricomorpha</taxon>
        <taxon>Bathyergidae</taxon>
        <taxon>Heterocephalus</taxon>
    </lineage>
</organism>
<sequence length="150" mass="16560">MGERLGFHPLSCHGWILEEHGDCSVPVWSGVNIAGISLKNLHPELGTDGDKEHWKEPHKQVVDSVCKEIKLKAYVSWAIGLSVADLAESIMKNVRKVHPVSTMIKGLYGIKDDVFFSVPCVLGQNGISDIVKVYLTPEEEARLKKSADVL</sequence>
<dbReference type="PANTHER" id="PTHR43128">
    <property type="entry name" value="L-2-HYDROXYCARBOXYLATE DEHYDROGENASE (NAD(P)(+))"/>
    <property type="match status" value="1"/>
</dbReference>
<dbReference type="SUPFAM" id="SSF56327">
    <property type="entry name" value="LDH C-terminal domain-like"/>
    <property type="match status" value="1"/>
</dbReference>
<evidence type="ECO:0000313" key="2">
    <source>
        <dbReference type="EMBL" id="EHB01698.1"/>
    </source>
</evidence>
<dbReference type="EMBL" id="JH167393">
    <property type="protein sequence ID" value="EHB01698.1"/>
    <property type="molecule type" value="Genomic_DNA"/>
</dbReference>
<dbReference type="Gene3D" id="3.90.110.10">
    <property type="entry name" value="Lactate dehydrogenase/glycoside hydrolase, family 4, C-terminal"/>
    <property type="match status" value="1"/>
</dbReference>
<dbReference type="PANTHER" id="PTHR43128:SF10">
    <property type="entry name" value="L-LACTATE DEHYDROGENASE A CHAIN"/>
    <property type="match status" value="1"/>
</dbReference>
<evidence type="ECO:0000313" key="3">
    <source>
        <dbReference type="Proteomes" id="UP000006813"/>
    </source>
</evidence>
<dbReference type="InterPro" id="IPR022383">
    <property type="entry name" value="Lactate/malate_DH_C"/>
</dbReference>
<dbReference type="GO" id="GO:0004459">
    <property type="term" value="F:L-lactate dehydrogenase (NAD+) activity"/>
    <property type="evidence" value="ECO:0007669"/>
    <property type="project" value="TreeGrafter"/>
</dbReference>
<dbReference type="GO" id="GO:0006089">
    <property type="term" value="P:lactate metabolic process"/>
    <property type="evidence" value="ECO:0007669"/>
    <property type="project" value="TreeGrafter"/>
</dbReference>
<name>G5AXD7_HETGA</name>
<protein>
    <submittedName>
        <fullName evidence="2">L-lactate dehydrogenase A chain</fullName>
    </submittedName>
</protein>
<dbReference type="AlphaFoldDB" id="G5AXD7"/>
<dbReference type="InterPro" id="IPR015955">
    <property type="entry name" value="Lactate_DH/Glyco_Ohase_4_C"/>
</dbReference>
<gene>
    <name evidence="2" type="ORF">GW7_14507</name>
</gene>